<evidence type="ECO:0000313" key="9">
    <source>
        <dbReference type="EMBL" id="NEB85026.1"/>
    </source>
</evidence>
<dbReference type="Pfam" id="PF02687">
    <property type="entry name" value="FtsX"/>
    <property type="match status" value="1"/>
</dbReference>
<keyword evidence="3 7" id="KW-0812">Transmembrane</keyword>
<keyword evidence="4 7" id="KW-1133">Transmembrane helix</keyword>
<feature type="transmembrane region" description="Helical" evidence="7">
    <location>
        <begin position="87"/>
        <end position="107"/>
    </location>
</feature>
<evidence type="ECO:0000259" key="8">
    <source>
        <dbReference type="Pfam" id="PF02687"/>
    </source>
</evidence>
<comment type="similarity">
    <text evidence="6">Belongs to the ABC-4 integral membrane protein family.</text>
</comment>
<feature type="transmembrane region" description="Helical" evidence="7">
    <location>
        <begin position="41"/>
        <end position="67"/>
    </location>
</feature>
<reference evidence="9" key="1">
    <citation type="submission" date="2020-01" db="EMBL/GenBank/DDBJ databases">
        <title>Insect and environment-associated Actinomycetes.</title>
        <authorList>
            <person name="Currrie C."/>
            <person name="Chevrette M."/>
            <person name="Carlson C."/>
            <person name="Stubbendieck R."/>
            <person name="Wendt-Pienkowski E."/>
        </authorList>
    </citation>
    <scope>NUCLEOTIDE SEQUENCE</scope>
    <source>
        <strain evidence="9">SID505</strain>
    </source>
</reference>
<keyword evidence="2" id="KW-1003">Cell membrane</keyword>
<gene>
    <name evidence="9" type="ORF">G3I43_12675</name>
</gene>
<organism evidence="9">
    <name type="scientific">Streptomyces anulatus</name>
    <name type="common">Streptomyces chrysomallus</name>
    <dbReference type="NCBI Taxonomy" id="1892"/>
    <lineage>
        <taxon>Bacteria</taxon>
        <taxon>Bacillati</taxon>
        <taxon>Actinomycetota</taxon>
        <taxon>Actinomycetes</taxon>
        <taxon>Kitasatosporales</taxon>
        <taxon>Streptomycetaceae</taxon>
        <taxon>Streptomyces</taxon>
    </lineage>
</organism>
<dbReference type="EMBL" id="JAAGMK010000345">
    <property type="protein sequence ID" value="NEB85026.1"/>
    <property type="molecule type" value="Genomic_DNA"/>
</dbReference>
<sequence>VGFAVSASGSRRERSAELGVLRALGAPRRQLARMIAAEQGVLIALALLIGLGIGTVLTRAVVPLIVLTGQADRPVPPVLVELPAGQVAALLAGVAALPLVIVATMALRRGDPAVTLRHQGDH</sequence>
<dbReference type="PANTHER" id="PTHR30572">
    <property type="entry name" value="MEMBRANE COMPONENT OF TRANSPORTER-RELATED"/>
    <property type="match status" value="1"/>
</dbReference>
<evidence type="ECO:0000256" key="3">
    <source>
        <dbReference type="ARBA" id="ARBA00022692"/>
    </source>
</evidence>
<accession>A0A6G3SPT3</accession>
<evidence type="ECO:0000256" key="2">
    <source>
        <dbReference type="ARBA" id="ARBA00022475"/>
    </source>
</evidence>
<evidence type="ECO:0000256" key="6">
    <source>
        <dbReference type="ARBA" id="ARBA00038076"/>
    </source>
</evidence>
<dbReference type="InterPro" id="IPR050250">
    <property type="entry name" value="Macrolide_Exporter_MacB"/>
</dbReference>
<comment type="subcellular location">
    <subcellularLocation>
        <location evidence="1">Cell membrane</location>
        <topology evidence="1">Multi-pass membrane protein</topology>
    </subcellularLocation>
</comment>
<evidence type="ECO:0000256" key="5">
    <source>
        <dbReference type="ARBA" id="ARBA00023136"/>
    </source>
</evidence>
<feature type="domain" description="ABC3 transporter permease C-terminal" evidence="8">
    <location>
        <begin position="3"/>
        <end position="106"/>
    </location>
</feature>
<dbReference type="PANTHER" id="PTHR30572:SF4">
    <property type="entry name" value="ABC TRANSPORTER PERMEASE YTRF"/>
    <property type="match status" value="1"/>
</dbReference>
<proteinExistence type="inferred from homology"/>
<protein>
    <submittedName>
        <fullName evidence="9">FtsX-like permease family protein</fullName>
    </submittedName>
</protein>
<dbReference type="GO" id="GO:0005886">
    <property type="term" value="C:plasma membrane"/>
    <property type="evidence" value="ECO:0007669"/>
    <property type="project" value="UniProtKB-SubCell"/>
</dbReference>
<evidence type="ECO:0000256" key="7">
    <source>
        <dbReference type="SAM" id="Phobius"/>
    </source>
</evidence>
<evidence type="ECO:0000256" key="4">
    <source>
        <dbReference type="ARBA" id="ARBA00022989"/>
    </source>
</evidence>
<evidence type="ECO:0000256" key="1">
    <source>
        <dbReference type="ARBA" id="ARBA00004651"/>
    </source>
</evidence>
<keyword evidence="5 7" id="KW-0472">Membrane</keyword>
<feature type="non-terminal residue" evidence="9">
    <location>
        <position position="1"/>
    </location>
</feature>
<name>A0A6G3SPT3_STRAQ</name>
<dbReference type="GO" id="GO:0022857">
    <property type="term" value="F:transmembrane transporter activity"/>
    <property type="evidence" value="ECO:0007669"/>
    <property type="project" value="TreeGrafter"/>
</dbReference>
<dbReference type="InterPro" id="IPR003838">
    <property type="entry name" value="ABC3_permease_C"/>
</dbReference>
<dbReference type="RefSeq" id="WP_164257438.1">
    <property type="nucleotide sequence ID" value="NZ_JAAGMK010000345.1"/>
</dbReference>
<dbReference type="AlphaFoldDB" id="A0A6G3SPT3"/>
<comment type="caution">
    <text evidence="9">The sequence shown here is derived from an EMBL/GenBank/DDBJ whole genome shotgun (WGS) entry which is preliminary data.</text>
</comment>